<organism evidence="5 6">
    <name type="scientific">Aaosphaeria arxii CBS 175.79</name>
    <dbReference type="NCBI Taxonomy" id="1450172"/>
    <lineage>
        <taxon>Eukaryota</taxon>
        <taxon>Fungi</taxon>
        <taxon>Dikarya</taxon>
        <taxon>Ascomycota</taxon>
        <taxon>Pezizomycotina</taxon>
        <taxon>Dothideomycetes</taxon>
        <taxon>Pleosporomycetidae</taxon>
        <taxon>Pleosporales</taxon>
        <taxon>Pleosporales incertae sedis</taxon>
        <taxon>Aaosphaeria</taxon>
    </lineage>
</organism>
<dbReference type="InterPro" id="IPR042099">
    <property type="entry name" value="ANL_N_sf"/>
</dbReference>
<dbReference type="Gene3D" id="3.40.50.12780">
    <property type="entry name" value="N-terminal domain of ligase-like"/>
    <property type="match status" value="1"/>
</dbReference>
<dbReference type="PROSITE" id="PS00455">
    <property type="entry name" value="AMP_BINDING"/>
    <property type="match status" value="1"/>
</dbReference>
<evidence type="ECO:0000256" key="2">
    <source>
        <dbReference type="ARBA" id="ARBA00022553"/>
    </source>
</evidence>
<dbReference type="GeneID" id="54286591"/>
<dbReference type="SUPFAM" id="SSF47336">
    <property type="entry name" value="ACP-like"/>
    <property type="match status" value="1"/>
</dbReference>
<dbReference type="RefSeq" id="XP_033379429.1">
    <property type="nucleotide sequence ID" value="XM_033529194.1"/>
</dbReference>
<dbReference type="InterPro" id="IPR013120">
    <property type="entry name" value="FAR_NAD-bd"/>
</dbReference>
<evidence type="ECO:0000259" key="3">
    <source>
        <dbReference type="Pfam" id="PF00501"/>
    </source>
</evidence>
<accession>A0A6A5XDX7</accession>
<keyword evidence="1" id="KW-0596">Phosphopantetheine</keyword>
<dbReference type="EMBL" id="ML978075">
    <property type="protein sequence ID" value="KAF2011090.1"/>
    <property type="molecule type" value="Genomic_DNA"/>
</dbReference>
<dbReference type="Proteomes" id="UP000799778">
    <property type="component" value="Unassembled WGS sequence"/>
</dbReference>
<proteinExistence type="predicted"/>
<dbReference type="InterPro" id="IPR051414">
    <property type="entry name" value="Adenylate-forming_Reductase"/>
</dbReference>
<dbReference type="OrthoDB" id="429813at2759"/>
<dbReference type="InterPro" id="IPR036291">
    <property type="entry name" value="NAD(P)-bd_dom_sf"/>
</dbReference>
<evidence type="ECO:0000259" key="4">
    <source>
        <dbReference type="Pfam" id="PF07993"/>
    </source>
</evidence>
<evidence type="ECO:0000313" key="5">
    <source>
        <dbReference type="EMBL" id="KAF2011090.1"/>
    </source>
</evidence>
<dbReference type="InterPro" id="IPR000873">
    <property type="entry name" value="AMP-dep_synth/lig_dom"/>
</dbReference>
<dbReference type="AlphaFoldDB" id="A0A6A5XDX7"/>
<sequence>MAEYGRRTLPQALDHHARAVPDRLYASIPKEMNLSNGFQDITCKDMARCTDFIAHWIEARFGQSSSFETIAYLGIPDLRSAAVFLGAVKAGYKVLLPSPRNPPAVNLSLMEQTYCVKLLHTSELLPMINQLKVENSEILTEEIPSFNHILNSEPEDFPFDPHYEEVKDNPIVVLHSSGSTGLPRPITMTHATFAVLDNERKLPTVPGRRNRDFSIWDFKTGGRFYTVFPYFHLAGFLSLLVNPILTEASSPVLGPPLMPPSGELLRSVMQHQEIRALYLPPSIAEQLLREPNGLDFFKNLDFLCYTGGPFSPEAGQQLSRVTELCPLYGSTEAFQVPQLVPAPEDWAWMEWNPHFKLEMQPLPEEKDTFELVLFANESTEHMSALNHNLPGVSEYRTKDLFKQHPQKHSLWQYYGRKDDIVVLSNGGKFNPVPAELLIQSHPAVNGALVVGTGRVQAALLVEINQESGQEDIGRLISVIWPTVGKANQLLPGQGQIMKDKILLSRSTKPFVRAGKGTVVRKLTENLYEAEIDEVYDDSQLNPSFRLPDIQTNAEKGFDMKSVVNFVRDIVVSAFPEMSAVTDNESFFSHGLDSIKINQLVSDFRLALRKSTKEEDLSWITARLIFDHPTIKKLSWQIFEFLRTGHYQPPDHEAARVEDMQELVDRYVAGLSISSQSLAPSRSQRVVAIIGSTGYLGPYILSSLLQTDFVSRVICLNRSHDAKQRTLSAVPILQNQGSTCQISFITADIGKENFGLDDKDYNLLTSTVDEIIFNSWNPNFSIPLASFEQPFLQGLRTVMKWSLSSSRRPRIIYVSSIAAVGNWSKIYPDQPLAPEKPATDSRIAMDMGYGESKNVAEHMLVQVHEKYGVPVAVIRAGQIGGPSDPSLGSWPRQGWLFSLIKASVKIRAFPAKVSPLDWIPVDSFASAIVAIIETKADMAPQVFNMVHPQPEPWSLFLNVLQKQLKLELASMSLSEWLNKLDQSLSPNPENLSGTPKLKIHDFLRTLGEGREDDMRCTINNAKTLVAHVTPLSEDLLAAWLMSWDLGLEDMKTKM</sequence>
<evidence type="ECO:0000313" key="6">
    <source>
        <dbReference type="Proteomes" id="UP000799778"/>
    </source>
</evidence>
<dbReference type="Pfam" id="PF07993">
    <property type="entry name" value="NAD_binding_4"/>
    <property type="match status" value="1"/>
</dbReference>
<name>A0A6A5XDX7_9PLEO</name>
<dbReference type="SUPFAM" id="SSF51735">
    <property type="entry name" value="NAD(P)-binding Rossmann-fold domains"/>
    <property type="match status" value="1"/>
</dbReference>
<dbReference type="PANTHER" id="PTHR43439">
    <property type="entry name" value="PHENYLACETATE-COENZYME A LIGASE"/>
    <property type="match status" value="1"/>
</dbReference>
<dbReference type="Pfam" id="PF00501">
    <property type="entry name" value="AMP-binding"/>
    <property type="match status" value="1"/>
</dbReference>
<dbReference type="SUPFAM" id="SSF56801">
    <property type="entry name" value="Acetyl-CoA synthetase-like"/>
    <property type="match status" value="1"/>
</dbReference>
<dbReference type="InterPro" id="IPR036736">
    <property type="entry name" value="ACP-like_sf"/>
</dbReference>
<reference evidence="5" key="1">
    <citation type="journal article" date="2020" name="Stud. Mycol.">
        <title>101 Dothideomycetes genomes: a test case for predicting lifestyles and emergence of pathogens.</title>
        <authorList>
            <person name="Haridas S."/>
            <person name="Albert R."/>
            <person name="Binder M."/>
            <person name="Bloem J."/>
            <person name="Labutti K."/>
            <person name="Salamov A."/>
            <person name="Andreopoulos B."/>
            <person name="Baker S."/>
            <person name="Barry K."/>
            <person name="Bills G."/>
            <person name="Bluhm B."/>
            <person name="Cannon C."/>
            <person name="Castanera R."/>
            <person name="Culley D."/>
            <person name="Daum C."/>
            <person name="Ezra D."/>
            <person name="Gonzalez J."/>
            <person name="Henrissat B."/>
            <person name="Kuo A."/>
            <person name="Liang C."/>
            <person name="Lipzen A."/>
            <person name="Lutzoni F."/>
            <person name="Magnuson J."/>
            <person name="Mondo S."/>
            <person name="Nolan M."/>
            <person name="Ohm R."/>
            <person name="Pangilinan J."/>
            <person name="Park H.-J."/>
            <person name="Ramirez L."/>
            <person name="Alfaro M."/>
            <person name="Sun H."/>
            <person name="Tritt A."/>
            <person name="Yoshinaga Y."/>
            <person name="Zwiers L.-H."/>
            <person name="Turgeon B."/>
            <person name="Goodwin S."/>
            <person name="Spatafora J."/>
            <person name="Crous P."/>
            <person name="Grigoriev I."/>
        </authorList>
    </citation>
    <scope>NUCLEOTIDE SEQUENCE</scope>
    <source>
        <strain evidence="5">CBS 175.79</strain>
    </source>
</reference>
<dbReference type="InterPro" id="IPR020845">
    <property type="entry name" value="AMP-binding_CS"/>
</dbReference>
<gene>
    <name evidence="5" type="ORF">BU24DRAFT_427299</name>
</gene>
<keyword evidence="2" id="KW-0597">Phosphoprotein</keyword>
<dbReference type="Gene3D" id="3.40.50.720">
    <property type="entry name" value="NAD(P)-binding Rossmann-like Domain"/>
    <property type="match status" value="1"/>
</dbReference>
<dbReference type="Pfam" id="PF23562">
    <property type="entry name" value="AMP-binding_C_3"/>
    <property type="match status" value="1"/>
</dbReference>
<evidence type="ECO:0000256" key="1">
    <source>
        <dbReference type="ARBA" id="ARBA00022450"/>
    </source>
</evidence>
<keyword evidence="6" id="KW-1185">Reference proteome</keyword>
<feature type="domain" description="AMP-dependent synthetase/ligase" evidence="3">
    <location>
        <begin position="28"/>
        <end position="335"/>
    </location>
</feature>
<dbReference type="PANTHER" id="PTHR43439:SF2">
    <property type="entry name" value="ENZYME, PUTATIVE (JCVI)-RELATED"/>
    <property type="match status" value="1"/>
</dbReference>
<protein>
    <submittedName>
        <fullName evidence="5">Putative NRPS-like enzyme</fullName>
    </submittedName>
</protein>
<feature type="domain" description="Thioester reductase (TE)" evidence="4">
    <location>
        <begin position="689"/>
        <end position="927"/>
    </location>
</feature>